<reference evidence="1 2" key="1">
    <citation type="submission" date="2019-08" db="EMBL/GenBank/DDBJ databases">
        <title>Deep-cultivation of Planctomycetes and their phenomic and genomic characterization uncovers novel biology.</title>
        <authorList>
            <person name="Wiegand S."/>
            <person name="Jogler M."/>
            <person name="Boedeker C."/>
            <person name="Pinto D."/>
            <person name="Vollmers J."/>
            <person name="Rivas-Marin E."/>
            <person name="Kohn T."/>
            <person name="Peeters S.H."/>
            <person name="Heuer A."/>
            <person name="Rast P."/>
            <person name="Oberbeckmann S."/>
            <person name="Bunk B."/>
            <person name="Jeske O."/>
            <person name="Meyerdierks A."/>
            <person name="Storesund J.E."/>
            <person name="Kallscheuer N."/>
            <person name="Luecker S."/>
            <person name="Lage O.M."/>
            <person name="Pohl T."/>
            <person name="Merkel B.J."/>
            <person name="Hornburger P."/>
            <person name="Mueller R.-W."/>
            <person name="Bruemmer F."/>
            <person name="Labrenz M."/>
            <person name="Spormann A.M."/>
            <person name="Op Den Camp H."/>
            <person name="Overmann J."/>
            <person name="Amann R."/>
            <person name="Jetten M.S.M."/>
            <person name="Mascher T."/>
            <person name="Medema M.H."/>
            <person name="Devos D.P."/>
            <person name="Kaster A.-K."/>
            <person name="Ovreas L."/>
            <person name="Rohde M."/>
            <person name="Galperin M.Y."/>
            <person name="Jogler C."/>
        </authorList>
    </citation>
    <scope>NUCLEOTIDE SEQUENCE [LARGE SCALE GENOMIC DNA]</scope>
    <source>
        <strain evidence="1 2">LF1</strain>
    </source>
</reference>
<evidence type="ECO:0000313" key="1">
    <source>
        <dbReference type="EMBL" id="KAA1258750.1"/>
    </source>
</evidence>
<protein>
    <recommendedName>
        <fullName evidence="3">Outer membrane efflux protein</fullName>
    </recommendedName>
</protein>
<proteinExistence type="predicted"/>
<evidence type="ECO:0000313" key="2">
    <source>
        <dbReference type="Proteomes" id="UP000322699"/>
    </source>
</evidence>
<keyword evidence="2" id="KW-1185">Reference proteome</keyword>
<gene>
    <name evidence="1" type="ORF">LF1_12730</name>
</gene>
<evidence type="ECO:0008006" key="3">
    <source>
        <dbReference type="Google" id="ProtNLM"/>
    </source>
</evidence>
<sequence length="886" mass="98991">MADLTQRENQQVKQTCVLWVLLVAIVGFSTGCHRQYYRRQADCEAHRLIDQKAMVVARPPSTGIRIDVDRQSRMFNPFDLDFQPMPPDDGASNRYMQCVDGRRGYPMWEAAGKTNTVESPDWWQFLPLNENGVLVLDLDEAVEIALLHSPQYQNQIENLYLTALGVSTQRFEFDTQFFGGGQTSLTTIGRRAAGAGGDSSTVFQVGTDSRIAPGGLSMRRRFATGSDLVVGVANSMVWELSGPDTQSATTLIDFTLLQPLLRLAGRDVVLESLTSAERDLLAAVRSFERFRRSFFLNVTVGRGLESTITAVDGNNSASTVANLNGFDTRGGYLGLLQDQLEIRNSKENIARQTENLLILEDTLLESLTNIPDDPGSIIRERLQVAQARQFLFTSQSGLVNQQAAYERSVDAFMRTLGLPPYVCLSLNDPILSRFELIARELLSRRQQLSALRVSVGDLNVSLLAGNEITIDEQTGLPISQIDWTDDVAETIRQIREAIEPLADFNQTIIDEDLPMVVDDIKAFEEALPDRVERAKDLREAYQEEREGICGLLNASEIDESIFDVDDLEELDQELRIAYEKLEERFLGYENRINALGKVLKSLDSGESEKLDGKKLSKKLRNDVIIATQDLLADMGDDVLALQLIQARARTESLLLPDVKMDPRSAFAIASRNRRDYANQKAAVVDAWRNIEVIADDLESSLDVLVSGGVGNVGSNPLRLRSDTGRLSVGLRWDAPITRLEERNAYRQALIEYEQTKRSFYQFEDSLWQLLRGELRQLYANRLNFELGRQAIRIAASQIELNADIRRQNDDRGVGLGPTAARDAISALNDLLNAQNNLLGFFVSYEVVRRSLDFDLGTMEISPDGLWIDPGPITPEELLALPGTDSL</sequence>
<dbReference type="AlphaFoldDB" id="A0A5B1CGP3"/>
<comment type="caution">
    <text evidence="1">The sequence shown here is derived from an EMBL/GenBank/DDBJ whole genome shotgun (WGS) entry which is preliminary data.</text>
</comment>
<dbReference type="OrthoDB" id="235971at2"/>
<dbReference type="RefSeq" id="WP_149752633.1">
    <property type="nucleotide sequence ID" value="NZ_LWSK01000102.1"/>
</dbReference>
<dbReference type="InterPro" id="IPR010131">
    <property type="entry name" value="MdtP/NodT-like"/>
</dbReference>
<organism evidence="1 2">
    <name type="scientific">Rubripirellula obstinata</name>
    <dbReference type="NCBI Taxonomy" id="406547"/>
    <lineage>
        <taxon>Bacteria</taxon>
        <taxon>Pseudomonadati</taxon>
        <taxon>Planctomycetota</taxon>
        <taxon>Planctomycetia</taxon>
        <taxon>Pirellulales</taxon>
        <taxon>Pirellulaceae</taxon>
        <taxon>Rubripirellula</taxon>
    </lineage>
</organism>
<dbReference type="PANTHER" id="PTHR30203">
    <property type="entry name" value="OUTER MEMBRANE CATION EFFLUX PROTEIN"/>
    <property type="match status" value="1"/>
</dbReference>
<dbReference type="Gene3D" id="1.20.1600.10">
    <property type="entry name" value="Outer membrane efflux proteins (OEP)"/>
    <property type="match status" value="2"/>
</dbReference>
<name>A0A5B1CGP3_9BACT</name>
<dbReference type="SUPFAM" id="SSF56954">
    <property type="entry name" value="Outer membrane efflux proteins (OEP)"/>
    <property type="match status" value="2"/>
</dbReference>
<dbReference type="PANTHER" id="PTHR30203:SF33">
    <property type="entry name" value="BLR4455 PROTEIN"/>
    <property type="match status" value="1"/>
</dbReference>
<dbReference type="EMBL" id="VRLW01000001">
    <property type="protein sequence ID" value="KAA1258750.1"/>
    <property type="molecule type" value="Genomic_DNA"/>
</dbReference>
<dbReference type="Proteomes" id="UP000322699">
    <property type="component" value="Unassembled WGS sequence"/>
</dbReference>
<accession>A0A5B1CGP3</accession>
<dbReference type="PROSITE" id="PS51257">
    <property type="entry name" value="PROKAR_LIPOPROTEIN"/>
    <property type="match status" value="1"/>
</dbReference>